<keyword evidence="1" id="KW-0472">Membrane</keyword>
<feature type="transmembrane region" description="Helical" evidence="1">
    <location>
        <begin position="190"/>
        <end position="209"/>
    </location>
</feature>
<dbReference type="Proteomes" id="UP000285376">
    <property type="component" value="Unassembled WGS sequence"/>
</dbReference>
<keyword evidence="1" id="KW-0812">Transmembrane</keyword>
<accession>A0A417Z6K3</accession>
<feature type="transmembrane region" description="Helical" evidence="1">
    <location>
        <begin position="158"/>
        <end position="178"/>
    </location>
</feature>
<organism evidence="2 3">
    <name type="scientific">Dermacoccus abyssi</name>
    <dbReference type="NCBI Taxonomy" id="322596"/>
    <lineage>
        <taxon>Bacteria</taxon>
        <taxon>Bacillati</taxon>
        <taxon>Actinomycetota</taxon>
        <taxon>Actinomycetes</taxon>
        <taxon>Micrococcales</taxon>
        <taxon>Dermacoccaceae</taxon>
        <taxon>Dermacoccus</taxon>
    </lineage>
</organism>
<proteinExistence type="predicted"/>
<evidence type="ECO:0000313" key="2">
    <source>
        <dbReference type="EMBL" id="RHW46232.1"/>
    </source>
</evidence>
<name>A0A417Z6K3_9MICO</name>
<dbReference type="Pfam" id="PF11361">
    <property type="entry name" value="DUF3159"/>
    <property type="match status" value="1"/>
</dbReference>
<evidence type="ECO:0000313" key="3">
    <source>
        <dbReference type="Proteomes" id="UP000285376"/>
    </source>
</evidence>
<reference evidence="2 3" key="1">
    <citation type="submission" date="2018-08" db="EMBL/GenBank/DDBJ databases">
        <title>Whole genome sequence analysis of Dermacoccus abyssi bacteria isolated from Deep Mariana trench Micromonospora spp reveals genes involved in the environmental adaptation and production of secondary metabolites.</title>
        <authorList>
            <person name="Abdel-Mageed W.M."/>
            <person name="Lehri B."/>
            <person name="Nouioui I."/>
            <person name="Goodfellow I."/>
            <person name="Jaspars M."/>
            <person name="Karlyshev A."/>
        </authorList>
    </citation>
    <scope>NUCLEOTIDE SEQUENCE [LARGE SCALE GENOMIC DNA]</scope>
    <source>
        <strain evidence="2 3">MT1.1</strain>
    </source>
</reference>
<protein>
    <submittedName>
        <fullName evidence="2">DUF3159 domain-containing protein</fullName>
    </submittedName>
</protein>
<dbReference type="InterPro" id="IPR016566">
    <property type="entry name" value="UCP010219"/>
</dbReference>
<feature type="transmembrane region" description="Helical" evidence="1">
    <location>
        <begin position="77"/>
        <end position="95"/>
    </location>
</feature>
<feature type="transmembrane region" description="Helical" evidence="1">
    <location>
        <begin position="101"/>
        <end position="122"/>
    </location>
</feature>
<dbReference type="AlphaFoldDB" id="A0A417Z6K3"/>
<dbReference type="RefSeq" id="WP_118913252.1">
    <property type="nucleotide sequence ID" value="NZ_CBCRVH010000008.1"/>
</dbReference>
<evidence type="ECO:0000256" key="1">
    <source>
        <dbReference type="SAM" id="Phobius"/>
    </source>
</evidence>
<feature type="transmembrane region" description="Helical" evidence="1">
    <location>
        <begin position="53"/>
        <end position="70"/>
    </location>
</feature>
<comment type="caution">
    <text evidence="2">The sequence shown here is derived from an EMBL/GenBank/DDBJ whole genome shotgun (WGS) entry which is preliminary data.</text>
</comment>
<gene>
    <name evidence="2" type="ORF">D1832_07225</name>
</gene>
<keyword evidence="1" id="KW-1133">Transmembrane helix</keyword>
<dbReference type="EMBL" id="QWLM01000006">
    <property type="protein sequence ID" value="RHW46232.1"/>
    <property type="molecule type" value="Genomic_DNA"/>
</dbReference>
<sequence>MTENHQPSANTVEAVIRERLAVAVGGWRGSLEAALPTVAFVAVWTATKNLNQALIAAAVVLVVALVLRLVQRQTVKFVVAAAFATAFAAFLAKRSGNASDVFLPGLIQAGVMLAISIASIVVRWPLVGFIVAGGDPNLKDDPTAWQRSRAMVKVCTRLTWVFAALFAVRLAVMLPLYLADQVTMLGVAKIALGWPLYLAALALMALLLLRGETPLDTHDALLHDDREGHERLEHEAREHGA</sequence>